<name>A0A0A9APT1_ARUDO</name>
<evidence type="ECO:0000313" key="1">
    <source>
        <dbReference type="EMBL" id="JAD53734.1"/>
    </source>
</evidence>
<reference evidence="1" key="1">
    <citation type="submission" date="2014-09" db="EMBL/GenBank/DDBJ databases">
        <authorList>
            <person name="Magalhaes I.L.F."/>
            <person name="Oliveira U."/>
            <person name="Santos F.R."/>
            <person name="Vidigal T.H.D.A."/>
            <person name="Brescovit A.D."/>
            <person name="Santos A.J."/>
        </authorList>
    </citation>
    <scope>NUCLEOTIDE SEQUENCE</scope>
    <source>
        <tissue evidence="1">Shoot tissue taken approximately 20 cm above the soil surface</tissue>
    </source>
</reference>
<organism evidence="1">
    <name type="scientific">Arundo donax</name>
    <name type="common">Giant reed</name>
    <name type="synonym">Donax arundinaceus</name>
    <dbReference type="NCBI Taxonomy" id="35708"/>
    <lineage>
        <taxon>Eukaryota</taxon>
        <taxon>Viridiplantae</taxon>
        <taxon>Streptophyta</taxon>
        <taxon>Embryophyta</taxon>
        <taxon>Tracheophyta</taxon>
        <taxon>Spermatophyta</taxon>
        <taxon>Magnoliopsida</taxon>
        <taxon>Liliopsida</taxon>
        <taxon>Poales</taxon>
        <taxon>Poaceae</taxon>
        <taxon>PACMAD clade</taxon>
        <taxon>Arundinoideae</taxon>
        <taxon>Arundineae</taxon>
        <taxon>Arundo</taxon>
    </lineage>
</organism>
<dbReference type="EMBL" id="GBRH01244161">
    <property type="protein sequence ID" value="JAD53734.1"/>
    <property type="molecule type" value="Transcribed_RNA"/>
</dbReference>
<sequence>MHDTVYLMHDTMIAMKEVVIKGRLTLFR</sequence>
<proteinExistence type="predicted"/>
<accession>A0A0A9APT1</accession>
<reference evidence="1" key="2">
    <citation type="journal article" date="2015" name="Data Brief">
        <title>Shoot transcriptome of the giant reed, Arundo donax.</title>
        <authorList>
            <person name="Barrero R.A."/>
            <person name="Guerrero F.D."/>
            <person name="Moolhuijzen P."/>
            <person name="Goolsby J.A."/>
            <person name="Tidwell J."/>
            <person name="Bellgard S.E."/>
            <person name="Bellgard M.I."/>
        </authorList>
    </citation>
    <scope>NUCLEOTIDE SEQUENCE</scope>
    <source>
        <tissue evidence="1">Shoot tissue taken approximately 20 cm above the soil surface</tissue>
    </source>
</reference>
<protein>
    <submittedName>
        <fullName evidence="1">Uncharacterized protein</fullName>
    </submittedName>
</protein>
<dbReference type="AlphaFoldDB" id="A0A0A9APT1"/>